<gene>
    <name evidence="3" type="primary">bepA_3</name>
    <name evidence="3" type="ORF">GAK30_03516</name>
</gene>
<dbReference type="EMBL" id="WNDQ01000075">
    <property type="protein sequence ID" value="KAF1018754.1"/>
    <property type="molecule type" value="Genomic_DNA"/>
</dbReference>
<proteinExistence type="predicted"/>
<sequence length="623" mass="68118">MNWSAIRMLVLLAPWASLAVHAQEPPPQSQPVPSTAPPLAAEPPAEPPANSDMDGRLMYELMLGEFSVRDGAVSRGYAIFLDAARRTGDPQLYRRAADIALESRSGDAALQAIEAWRRADPQSREANRYLLQTLLALNRTADTQEPLRREIAATPLPERPVAVMAIPQLYVRSSEKALAARVVEAALRPSLASDDKRLVTAAWVTIGRMRGQADDADGALEAAKTAQDLTPGAEGPALLALELSTVGYRAQALPLLQRYLAEPGARPEVRLDYARVLLQEQRPDEARAQLRQITDAAPAQPSATSQGLAALGLGLPSPTGEAWLLLGLLGLLDLEQNKPETAEPALQRYLDISQNEADSDRRNSNRRQAYLALAQIAENRSDYAAADGWLTRIDDPQAAGDTLVRRAGLLAKQGRLDDALRLVQTTPLPSSLPPAAEQRIKALAEIQLLRNNGRAADAYARLAAFNQSGKPDPELLYDQAMLADELDRHGDVEPLLRQVIKLSPDNAHAYNALGYFFADRNERLPEARTLIQKALSLAPEDPFITDSLGWVEFRLGNLAQATRLLQKAYDTRPDAEIATHLGEVLWQSGRQEEARAAWRNAQRLNADLPTLRETLQRLGVGAL</sequence>
<dbReference type="InterPro" id="IPR011990">
    <property type="entry name" value="TPR-like_helical_dom_sf"/>
</dbReference>
<feature type="signal peptide" evidence="2">
    <location>
        <begin position="1"/>
        <end position="22"/>
    </location>
</feature>
<dbReference type="Proteomes" id="UP000461670">
    <property type="component" value="Unassembled WGS sequence"/>
</dbReference>
<protein>
    <submittedName>
        <fullName evidence="3">Beta-barrel assembly-enhancing protease</fullName>
    </submittedName>
</protein>
<dbReference type="SMART" id="SM00028">
    <property type="entry name" value="TPR"/>
    <property type="match status" value="5"/>
</dbReference>
<feature type="chain" id="PRO_5031177735" evidence="2">
    <location>
        <begin position="23"/>
        <end position="623"/>
    </location>
</feature>
<comment type="caution">
    <text evidence="3">The sequence shown here is derived from an EMBL/GenBank/DDBJ whole genome shotgun (WGS) entry which is preliminary data.</text>
</comment>
<reference evidence="4" key="1">
    <citation type="journal article" date="2020" name="MBio">
        <title>Horizontal gene transfer to a defensive symbiont with a reduced genome amongst a multipartite beetle microbiome.</title>
        <authorList>
            <person name="Waterworth S.C."/>
            <person name="Florez L.V."/>
            <person name="Rees E.R."/>
            <person name="Hertweck C."/>
            <person name="Kaltenpoth M."/>
            <person name="Kwan J.C."/>
        </authorList>
    </citation>
    <scope>NUCLEOTIDE SEQUENCE [LARGE SCALE GENOMIC DNA]</scope>
</reference>
<evidence type="ECO:0000256" key="1">
    <source>
        <dbReference type="SAM" id="MobiDB-lite"/>
    </source>
</evidence>
<dbReference type="AlphaFoldDB" id="A0A7V8JP14"/>
<accession>A0A7V8JP14</accession>
<dbReference type="GO" id="GO:0008233">
    <property type="term" value="F:peptidase activity"/>
    <property type="evidence" value="ECO:0007669"/>
    <property type="project" value="UniProtKB-KW"/>
</dbReference>
<keyword evidence="3" id="KW-0645">Protease</keyword>
<evidence type="ECO:0000313" key="3">
    <source>
        <dbReference type="EMBL" id="KAF1018754.1"/>
    </source>
</evidence>
<dbReference type="Pfam" id="PF14559">
    <property type="entry name" value="TPR_19"/>
    <property type="match status" value="1"/>
</dbReference>
<feature type="compositionally biased region" description="Pro residues" evidence="1">
    <location>
        <begin position="24"/>
        <end position="47"/>
    </location>
</feature>
<dbReference type="Pfam" id="PF13432">
    <property type="entry name" value="TPR_16"/>
    <property type="match status" value="2"/>
</dbReference>
<dbReference type="Gene3D" id="1.25.40.10">
    <property type="entry name" value="Tetratricopeptide repeat domain"/>
    <property type="match status" value="3"/>
</dbReference>
<keyword evidence="3" id="KW-0378">Hydrolase</keyword>
<name>A0A7V8JP14_9BURK</name>
<keyword evidence="2" id="KW-0732">Signal</keyword>
<dbReference type="PANTHER" id="PTHR12558:SF13">
    <property type="entry name" value="CELL DIVISION CYCLE PROTEIN 27 HOMOLOG"/>
    <property type="match status" value="1"/>
</dbReference>
<evidence type="ECO:0000256" key="2">
    <source>
        <dbReference type="SAM" id="SignalP"/>
    </source>
</evidence>
<organism evidence="3 4">
    <name type="scientific">Paracidovorax wautersii</name>
    <dbReference type="NCBI Taxonomy" id="1177982"/>
    <lineage>
        <taxon>Bacteria</taxon>
        <taxon>Pseudomonadati</taxon>
        <taxon>Pseudomonadota</taxon>
        <taxon>Betaproteobacteria</taxon>
        <taxon>Burkholderiales</taxon>
        <taxon>Comamonadaceae</taxon>
        <taxon>Paracidovorax</taxon>
    </lineage>
</organism>
<dbReference type="InterPro" id="IPR019734">
    <property type="entry name" value="TPR_rpt"/>
</dbReference>
<dbReference type="PANTHER" id="PTHR12558">
    <property type="entry name" value="CELL DIVISION CYCLE 16,23,27"/>
    <property type="match status" value="1"/>
</dbReference>
<dbReference type="GO" id="GO:0006508">
    <property type="term" value="P:proteolysis"/>
    <property type="evidence" value="ECO:0007669"/>
    <property type="project" value="UniProtKB-KW"/>
</dbReference>
<dbReference type="SUPFAM" id="SSF48452">
    <property type="entry name" value="TPR-like"/>
    <property type="match status" value="2"/>
</dbReference>
<evidence type="ECO:0000313" key="4">
    <source>
        <dbReference type="Proteomes" id="UP000461670"/>
    </source>
</evidence>
<feature type="region of interest" description="Disordered" evidence="1">
    <location>
        <begin position="23"/>
        <end position="53"/>
    </location>
</feature>